<dbReference type="PANTHER" id="PTHR13847">
    <property type="entry name" value="SARCOSINE DEHYDROGENASE-RELATED"/>
    <property type="match status" value="1"/>
</dbReference>
<reference evidence="2 3" key="1">
    <citation type="submission" date="2024-09" db="EMBL/GenBank/DDBJ databases">
        <authorList>
            <person name="Sun Q."/>
            <person name="Mori K."/>
        </authorList>
    </citation>
    <scope>NUCLEOTIDE SEQUENCE [LARGE SCALE GENOMIC DNA]</scope>
    <source>
        <strain evidence="2 3">TISTR 2452</strain>
    </source>
</reference>
<feature type="domain" description="FAD dependent oxidoreductase" evidence="1">
    <location>
        <begin position="32"/>
        <end position="373"/>
    </location>
</feature>
<gene>
    <name evidence="2" type="ORF">ACFFSY_34100</name>
</gene>
<dbReference type="InterPro" id="IPR036188">
    <property type="entry name" value="FAD/NAD-bd_sf"/>
</dbReference>
<comment type="caution">
    <text evidence="2">The sequence shown here is derived from an EMBL/GenBank/DDBJ whole genome shotgun (WGS) entry which is preliminary data.</text>
</comment>
<dbReference type="Gene3D" id="3.30.9.10">
    <property type="entry name" value="D-Amino Acid Oxidase, subunit A, domain 2"/>
    <property type="match status" value="1"/>
</dbReference>
<evidence type="ECO:0000313" key="3">
    <source>
        <dbReference type="Proteomes" id="UP001589747"/>
    </source>
</evidence>
<dbReference type="SUPFAM" id="SSF51905">
    <property type="entry name" value="FAD/NAD(P)-binding domain"/>
    <property type="match status" value="1"/>
</dbReference>
<dbReference type="Gene3D" id="3.50.50.60">
    <property type="entry name" value="FAD/NAD(P)-binding domain"/>
    <property type="match status" value="1"/>
</dbReference>
<sequence>MKDLHNGSFYWPTTLANVREYAALRENVTVRAAVVGGGMAGALMGHALASNGIDAVLVERGRVAGGSTSANTGLLQFSNDIMLVDLIAQIGEGPAVRFHLACREAVRDLASMAAGTGKDVEYFNRSSLYYASTEQDLPKLKREYEALAKHGFDVEWWGPDQIEARFPFRKAGAIVTHGDGEINPFRFVHAVMDAAADKGLRVFEHTSVAKHETLPCGKHLLRTEAGHMIEADHVVYAVGYEPEQLRGGLVKPKMNRSFAIVTEPMHASAIWHERWLIWETARPYLYLRTSADGRIVAGGLDESAVAPYDSPAAISKQTGRLYEQVQAMFGPDTPCAAYEWNALFAESRDNLPFIGEDPERKGVYYLLGYGGNGDVYCMLGSGLLLSLIRGEPHPVADILRLDRPTLVHAQPAVLG</sequence>
<keyword evidence="3" id="KW-1185">Reference proteome</keyword>
<dbReference type="EMBL" id="JBHMDO010000055">
    <property type="protein sequence ID" value="MFB9331000.1"/>
    <property type="molecule type" value="Genomic_DNA"/>
</dbReference>
<accession>A0ABV5L0K4</accession>
<dbReference type="Proteomes" id="UP001589747">
    <property type="component" value="Unassembled WGS sequence"/>
</dbReference>
<dbReference type="EC" id="1.-.-.-" evidence="2"/>
<organism evidence="2 3">
    <name type="scientific">Paenibacillus aurantiacus</name>
    <dbReference type="NCBI Taxonomy" id="1936118"/>
    <lineage>
        <taxon>Bacteria</taxon>
        <taxon>Bacillati</taxon>
        <taxon>Bacillota</taxon>
        <taxon>Bacilli</taxon>
        <taxon>Bacillales</taxon>
        <taxon>Paenibacillaceae</taxon>
        <taxon>Paenibacillus</taxon>
    </lineage>
</organism>
<dbReference type="InterPro" id="IPR006076">
    <property type="entry name" value="FAD-dep_OxRdtase"/>
</dbReference>
<dbReference type="Pfam" id="PF01266">
    <property type="entry name" value="DAO"/>
    <property type="match status" value="1"/>
</dbReference>
<evidence type="ECO:0000313" key="2">
    <source>
        <dbReference type="EMBL" id="MFB9331000.1"/>
    </source>
</evidence>
<proteinExistence type="predicted"/>
<name>A0ABV5L0K4_9BACL</name>
<dbReference type="RefSeq" id="WP_377502927.1">
    <property type="nucleotide sequence ID" value="NZ_JBHMDO010000055.1"/>
</dbReference>
<keyword evidence="2" id="KW-0560">Oxidoreductase</keyword>
<protein>
    <submittedName>
        <fullName evidence="2">NAD(P)/FAD-dependent oxidoreductase</fullName>
        <ecNumber evidence="2">1.-.-.-</ecNumber>
    </submittedName>
</protein>
<evidence type="ECO:0000259" key="1">
    <source>
        <dbReference type="Pfam" id="PF01266"/>
    </source>
</evidence>
<dbReference type="PANTHER" id="PTHR13847:SF201">
    <property type="entry name" value="PUTATIBE OXIDOREDUCTASE"/>
    <property type="match status" value="1"/>
</dbReference>
<dbReference type="GO" id="GO:0016491">
    <property type="term" value="F:oxidoreductase activity"/>
    <property type="evidence" value="ECO:0007669"/>
    <property type="project" value="UniProtKB-KW"/>
</dbReference>